<protein>
    <submittedName>
        <fullName evidence="9">Cytochrome P450</fullName>
    </submittedName>
</protein>
<evidence type="ECO:0000256" key="1">
    <source>
        <dbReference type="ARBA" id="ARBA00010617"/>
    </source>
</evidence>
<dbReference type="Proteomes" id="UP000199400">
    <property type="component" value="Unassembled WGS sequence"/>
</dbReference>
<dbReference type="InterPro" id="IPR002401">
    <property type="entry name" value="Cyt_P450_E_grp-I"/>
</dbReference>
<dbReference type="Gene3D" id="1.10.630.10">
    <property type="entry name" value="Cytochrome P450"/>
    <property type="match status" value="1"/>
</dbReference>
<reference evidence="10" key="1">
    <citation type="submission" date="2016-10" db="EMBL/GenBank/DDBJ databases">
        <authorList>
            <person name="Varghese N."/>
            <person name="Submissions S."/>
        </authorList>
    </citation>
    <scope>NUCLEOTIDE SEQUENCE [LARGE SCALE GENOMIC DNA]</scope>
    <source>
        <strain evidence="10">ATCC 25963</strain>
    </source>
</reference>
<comment type="cofactor">
    <cofactor evidence="7">
        <name>heme</name>
        <dbReference type="ChEBI" id="CHEBI:30413"/>
    </cofactor>
</comment>
<comment type="similarity">
    <text evidence="1 8">Belongs to the cytochrome P450 family.</text>
</comment>
<dbReference type="CDD" id="cd20620">
    <property type="entry name" value="CYP132-like"/>
    <property type="match status" value="1"/>
</dbReference>
<keyword evidence="4 8" id="KW-0560">Oxidoreductase</keyword>
<organism evidence="9 10">
    <name type="scientific">Nannocystis exedens</name>
    <dbReference type="NCBI Taxonomy" id="54"/>
    <lineage>
        <taxon>Bacteria</taxon>
        <taxon>Pseudomonadati</taxon>
        <taxon>Myxococcota</taxon>
        <taxon>Polyangia</taxon>
        <taxon>Nannocystales</taxon>
        <taxon>Nannocystaceae</taxon>
        <taxon>Nannocystis</taxon>
    </lineage>
</organism>
<evidence type="ECO:0000256" key="5">
    <source>
        <dbReference type="ARBA" id="ARBA00023004"/>
    </source>
</evidence>
<name>A0A1I1XF62_9BACT</name>
<evidence type="ECO:0000256" key="2">
    <source>
        <dbReference type="ARBA" id="ARBA00022617"/>
    </source>
</evidence>
<gene>
    <name evidence="9" type="ORF">SAMN02745121_02816</name>
</gene>
<dbReference type="InterPro" id="IPR036396">
    <property type="entry name" value="Cyt_P450_sf"/>
</dbReference>
<dbReference type="GO" id="GO:0005506">
    <property type="term" value="F:iron ion binding"/>
    <property type="evidence" value="ECO:0007669"/>
    <property type="project" value="InterPro"/>
</dbReference>
<dbReference type="PROSITE" id="PS00086">
    <property type="entry name" value="CYTOCHROME_P450"/>
    <property type="match status" value="1"/>
</dbReference>
<evidence type="ECO:0000256" key="6">
    <source>
        <dbReference type="ARBA" id="ARBA00023033"/>
    </source>
</evidence>
<dbReference type="EMBL" id="FOMX01000008">
    <property type="protein sequence ID" value="SFE06044.1"/>
    <property type="molecule type" value="Genomic_DNA"/>
</dbReference>
<dbReference type="InterPro" id="IPR050196">
    <property type="entry name" value="Cytochrome_P450_Monoox"/>
</dbReference>
<dbReference type="GO" id="GO:0004497">
    <property type="term" value="F:monooxygenase activity"/>
    <property type="evidence" value="ECO:0007669"/>
    <property type="project" value="UniProtKB-KW"/>
</dbReference>
<keyword evidence="3 7" id="KW-0479">Metal-binding</keyword>
<evidence type="ECO:0000313" key="9">
    <source>
        <dbReference type="EMBL" id="SFE06044.1"/>
    </source>
</evidence>
<dbReference type="PANTHER" id="PTHR24291:SF50">
    <property type="entry name" value="BIFUNCTIONAL ALBAFLAVENONE MONOOXYGENASE_TERPENE SYNTHASE"/>
    <property type="match status" value="1"/>
</dbReference>
<dbReference type="PRINTS" id="PR00385">
    <property type="entry name" value="P450"/>
</dbReference>
<keyword evidence="2 7" id="KW-0349">Heme</keyword>
<dbReference type="PRINTS" id="PR00463">
    <property type="entry name" value="EP450I"/>
</dbReference>
<dbReference type="STRING" id="54.SAMN02745121_02816"/>
<accession>A0A1I1XF62</accession>
<evidence type="ECO:0000256" key="4">
    <source>
        <dbReference type="ARBA" id="ARBA00023002"/>
    </source>
</evidence>
<evidence type="ECO:0000256" key="7">
    <source>
        <dbReference type="PIRSR" id="PIRSR602401-1"/>
    </source>
</evidence>
<keyword evidence="10" id="KW-1185">Reference proteome</keyword>
<evidence type="ECO:0000313" key="10">
    <source>
        <dbReference type="Proteomes" id="UP000199400"/>
    </source>
</evidence>
<keyword evidence="5 7" id="KW-0408">Iron</keyword>
<proteinExistence type="inferred from homology"/>
<dbReference type="PANTHER" id="PTHR24291">
    <property type="entry name" value="CYTOCHROME P450 FAMILY 4"/>
    <property type="match status" value="1"/>
</dbReference>
<feature type="binding site" description="axial binding residue" evidence="7">
    <location>
        <position position="386"/>
    </location>
    <ligand>
        <name>heme</name>
        <dbReference type="ChEBI" id="CHEBI:30413"/>
    </ligand>
    <ligandPart>
        <name>Fe</name>
        <dbReference type="ChEBI" id="CHEBI:18248"/>
    </ligandPart>
</feature>
<dbReference type="InterPro" id="IPR001128">
    <property type="entry name" value="Cyt_P450"/>
</dbReference>
<dbReference type="GO" id="GO:0020037">
    <property type="term" value="F:heme binding"/>
    <property type="evidence" value="ECO:0007669"/>
    <property type="project" value="InterPro"/>
</dbReference>
<dbReference type="Pfam" id="PF00067">
    <property type="entry name" value="p450"/>
    <property type="match status" value="1"/>
</dbReference>
<dbReference type="AlphaFoldDB" id="A0A1I1XF62"/>
<keyword evidence="6 8" id="KW-0503">Monooxygenase</keyword>
<dbReference type="GO" id="GO:0016705">
    <property type="term" value="F:oxidoreductase activity, acting on paired donors, with incorporation or reduction of molecular oxygen"/>
    <property type="evidence" value="ECO:0007669"/>
    <property type="project" value="InterPro"/>
</dbReference>
<evidence type="ECO:0000256" key="3">
    <source>
        <dbReference type="ARBA" id="ARBA00022723"/>
    </source>
</evidence>
<sequence>MPELRGLTRHGNTLALMLDTDRFMTRAFARGDAVRARFGGDQVVLVRSPELTEQVLVSHGRSFMKDRITRDLAALLGEGLLVSDGEPWRRHRRLAQPAFHRERIAGYAGQMVETARRHAATWREGQAVDLFALLMRLTRDVVTATLLRGSPVQDADEFGEALETLMARYADWRHAVFPWLARLPLPENRRFAAARQRLYAQIDAVIAERRRSGCDDRGDLLGMLMAARDEDPAQMSDEQLRAEVLIFYLAGHETVAMALSWAFALLSRRPDAWDLLTREVDAVLGTRDATAEDVPKLVYTESVILESMRLYPPVWTIGREALEDVALDGLTLARGTQVWIVQWAAHRNPRYFPQPLAFLPERWKGDLKAGLPRFAYFPFGGGPRQCIGSGFAMLEAVLVLATLVQRWRPEIAPRDQPTPLFSITLRPSGPVRARLRAR</sequence>
<dbReference type="InterPro" id="IPR017972">
    <property type="entry name" value="Cyt_P450_CS"/>
</dbReference>
<evidence type="ECO:0000256" key="8">
    <source>
        <dbReference type="RuleBase" id="RU000461"/>
    </source>
</evidence>
<dbReference type="SUPFAM" id="SSF48264">
    <property type="entry name" value="Cytochrome P450"/>
    <property type="match status" value="1"/>
</dbReference>